<dbReference type="PANTHER" id="PTHR24115">
    <property type="entry name" value="KINESIN-RELATED"/>
    <property type="match status" value="1"/>
</dbReference>
<protein>
    <submittedName>
        <fullName evidence="5">Chorismate mutase</fullName>
    </submittedName>
</protein>
<feature type="domain" description="Kinesin motor" evidence="2">
    <location>
        <begin position="87"/>
        <end position="448"/>
    </location>
</feature>
<feature type="region of interest" description="Disordered" evidence="1">
    <location>
        <begin position="22"/>
        <end position="100"/>
    </location>
</feature>
<dbReference type="EMBL" id="CAMXCT030000646">
    <property type="protein sequence ID" value="CAL4768888.1"/>
    <property type="molecule type" value="Genomic_DNA"/>
</dbReference>
<dbReference type="SMART" id="SM00129">
    <property type="entry name" value="KISc"/>
    <property type="match status" value="1"/>
</dbReference>
<reference evidence="4" key="2">
    <citation type="submission" date="2024-04" db="EMBL/GenBank/DDBJ databases">
        <authorList>
            <person name="Chen Y."/>
            <person name="Shah S."/>
            <person name="Dougan E. K."/>
            <person name="Thang M."/>
            <person name="Chan C."/>
        </authorList>
    </citation>
    <scope>NUCLEOTIDE SEQUENCE [LARGE SCALE GENOMIC DNA]</scope>
</reference>
<feature type="compositionally biased region" description="Basic and acidic residues" evidence="1">
    <location>
        <begin position="523"/>
        <end position="538"/>
    </location>
</feature>
<evidence type="ECO:0000313" key="5">
    <source>
        <dbReference type="EMBL" id="CAL4768888.1"/>
    </source>
</evidence>
<evidence type="ECO:0000313" key="6">
    <source>
        <dbReference type="Proteomes" id="UP001152797"/>
    </source>
</evidence>
<dbReference type="InterPro" id="IPR027640">
    <property type="entry name" value="Kinesin-like_fam"/>
</dbReference>
<dbReference type="InterPro" id="IPR027417">
    <property type="entry name" value="P-loop_NTPase"/>
</dbReference>
<feature type="region of interest" description="Disordered" evidence="1">
    <location>
        <begin position="519"/>
        <end position="538"/>
    </location>
</feature>
<evidence type="ECO:0000256" key="1">
    <source>
        <dbReference type="SAM" id="MobiDB-lite"/>
    </source>
</evidence>
<dbReference type="GO" id="GO:0008017">
    <property type="term" value="F:microtubule binding"/>
    <property type="evidence" value="ECO:0007669"/>
    <property type="project" value="InterPro"/>
</dbReference>
<sequence length="538" mass="59547">MDEPGPALRLLKRRLKQRICSSELRALPASPGRAEGPKIDWPGYPSASHVAAPKQGAGTLRPHPVLAPGSGSSQSLQLPSKDLEAEDDSTKLERPAKEHQELGGEAALSFVLLPAAPALWKLEGKRVLLFRPGSTLEPRSYDLHGGAMEVSPTGGPFTVVDRLLPMMRHAVLQAQSLCIWLHGRRGSGKSRLMWGSLQDTRLEHPGVAQVLADGLFHTLKELELLPIREGDDKVLVTLQFLKFGVETELCGDCLVGPDFDPHLKPREALLGNGFFMDGAPEREVRQLSELQLALQRGVDRLRQVGTFQSGTCRKEDAMAHGLCTFRIRRRVGSEVHTSTIHLLDLVGAQMSADAKTKKRTSQEDRTLKAMLRVVDALAEDPEYKFRDGHTAPRHIPHRDSKVTRLLRPCLGGSGRSVLLSFAEGHDAILAELELATRHEGMTSDGVQSCIFDRESKMKEIEDEVAALCRKLGIVQPQDMQLTMDASNEEVRLAELLQLRRRVLNFEDWRQIRQGGLSFHKKRNEGDKQTAAGRKSEAS</sequence>
<evidence type="ECO:0000313" key="4">
    <source>
        <dbReference type="EMBL" id="CAL1134951.1"/>
    </source>
</evidence>
<gene>
    <name evidence="3" type="ORF">C1SCF055_LOCUS9351</name>
</gene>
<dbReference type="Gene3D" id="3.40.850.10">
    <property type="entry name" value="Kinesin motor domain"/>
    <property type="match status" value="1"/>
</dbReference>
<dbReference type="InterPro" id="IPR036961">
    <property type="entry name" value="Kinesin_motor_dom_sf"/>
</dbReference>
<feature type="compositionally biased region" description="Low complexity" evidence="1">
    <location>
        <begin position="68"/>
        <end position="80"/>
    </location>
</feature>
<accession>A0A9P1FMQ6</accession>
<dbReference type="SUPFAM" id="SSF52540">
    <property type="entry name" value="P-loop containing nucleoside triphosphate hydrolases"/>
    <property type="match status" value="1"/>
</dbReference>
<dbReference type="Proteomes" id="UP001152797">
    <property type="component" value="Unassembled WGS sequence"/>
</dbReference>
<dbReference type="EMBL" id="CAMXCT020000646">
    <property type="protein sequence ID" value="CAL1134951.1"/>
    <property type="molecule type" value="Genomic_DNA"/>
</dbReference>
<dbReference type="EMBL" id="CAMXCT010000646">
    <property type="protein sequence ID" value="CAI3981576.1"/>
    <property type="molecule type" value="Genomic_DNA"/>
</dbReference>
<dbReference type="PRINTS" id="PR00380">
    <property type="entry name" value="KINESINHEAVY"/>
</dbReference>
<dbReference type="Pfam" id="PF00225">
    <property type="entry name" value="Kinesin"/>
    <property type="match status" value="1"/>
</dbReference>
<dbReference type="AlphaFoldDB" id="A0A9P1FMQ6"/>
<dbReference type="GO" id="GO:0005524">
    <property type="term" value="F:ATP binding"/>
    <property type="evidence" value="ECO:0007669"/>
    <property type="project" value="InterPro"/>
</dbReference>
<dbReference type="InterPro" id="IPR001752">
    <property type="entry name" value="Kinesin_motor_dom"/>
</dbReference>
<keyword evidence="6" id="KW-1185">Reference proteome</keyword>
<name>A0A9P1FMQ6_9DINO</name>
<reference evidence="3" key="1">
    <citation type="submission" date="2022-10" db="EMBL/GenBank/DDBJ databases">
        <authorList>
            <person name="Chen Y."/>
            <person name="Dougan E. K."/>
            <person name="Chan C."/>
            <person name="Rhodes N."/>
            <person name="Thang M."/>
        </authorList>
    </citation>
    <scope>NUCLEOTIDE SEQUENCE</scope>
</reference>
<dbReference type="GO" id="GO:0003777">
    <property type="term" value="F:microtubule motor activity"/>
    <property type="evidence" value="ECO:0007669"/>
    <property type="project" value="InterPro"/>
</dbReference>
<comment type="caution">
    <text evidence="3">The sequence shown here is derived from an EMBL/GenBank/DDBJ whole genome shotgun (WGS) entry which is preliminary data.</text>
</comment>
<feature type="compositionally biased region" description="Basic and acidic residues" evidence="1">
    <location>
        <begin position="88"/>
        <end position="100"/>
    </location>
</feature>
<evidence type="ECO:0000259" key="2">
    <source>
        <dbReference type="SMART" id="SM00129"/>
    </source>
</evidence>
<organism evidence="3">
    <name type="scientific">Cladocopium goreaui</name>
    <dbReference type="NCBI Taxonomy" id="2562237"/>
    <lineage>
        <taxon>Eukaryota</taxon>
        <taxon>Sar</taxon>
        <taxon>Alveolata</taxon>
        <taxon>Dinophyceae</taxon>
        <taxon>Suessiales</taxon>
        <taxon>Symbiodiniaceae</taxon>
        <taxon>Cladocopium</taxon>
    </lineage>
</organism>
<dbReference type="GO" id="GO:0007018">
    <property type="term" value="P:microtubule-based movement"/>
    <property type="evidence" value="ECO:0007669"/>
    <property type="project" value="InterPro"/>
</dbReference>
<proteinExistence type="predicted"/>
<evidence type="ECO:0000313" key="3">
    <source>
        <dbReference type="EMBL" id="CAI3981576.1"/>
    </source>
</evidence>